<keyword evidence="1" id="KW-1133">Transmembrane helix</keyword>
<proteinExistence type="predicted"/>
<keyword evidence="1" id="KW-0472">Membrane</keyword>
<name>A0ABS0DA58_9NOCA</name>
<keyword evidence="1" id="KW-0812">Transmembrane</keyword>
<dbReference type="InterPro" id="IPR003399">
    <property type="entry name" value="Mce/MlaD"/>
</dbReference>
<gene>
    <name evidence="3" type="ORF">IU449_04205</name>
</gene>
<dbReference type="Pfam" id="PF02470">
    <property type="entry name" value="MlaD"/>
    <property type="match status" value="1"/>
</dbReference>
<feature type="domain" description="Mce/MlaD" evidence="2">
    <location>
        <begin position="55"/>
        <end position="127"/>
    </location>
</feature>
<dbReference type="Proteomes" id="UP000707731">
    <property type="component" value="Unassembled WGS sequence"/>
</dbReference>
<evidence type="ECO:0000313" key="4">
    <source>
        <dbReference type="Proteomes" id="UP000707731"/>
    </source>
</evidence>
<dbReference type="RefSeq" id="WP_195000620.1">
    <property type="nucleotide sequence ID" value="NZ_JADLQN010000001.1"/>
</dbReference>
<evidence type="ECO:0000259" key="2">
    <source>
        <dbReference type="Pfam" id="PF02470"/>
    </source>
</evidence>
<accession>A0ABS0DA58</accession>
<dbReference type="InterPro" id="IPR052336">
    <property type="entry name" value="MlaD_Phospholipid_Transporter"/>
</dbReference>
<organism evidence="3 4">
    <name type="scientific">Nocardia higoensis</name>
    <dbReference type="NCBI Taxonomy" id="228599"/>
    <lineage>
        <taxon>Bacteria</taxon>
        <taxon>Bacillati</taxon>
        <taxon>Actinomycetota</taxon>
        <taxon>Actinomycetes</taxon>
        <taxon>Mycobacteriales</taxon>
        <taxon>Nocardiaceae</taxon>
        <taxon>Nocardia</taxon>
    </lineage>
</organism>
<feature type="transmembrane region" description="Helical" evidence="1">
    <location>
        <begin position="26"/>
        <end position="48"/>
    </location>
</feature>
<reference evidence="3 4" key="1">
    <citation type="submission" date="2020-10" db="EMBL/GenBank/DDBJ databases">
        <title>Identification of Nocardia species via Next-generation sequencing and recognition of intraspecies genetic diversity.</title>
        <authorList>
            <person name="Li P."/>
            <person name="Li P."/>
            <person name="Lu B."/>
        </authorList>
    </citation>
    <scope>NUCLEOTIDE SEQUENCE [LARGE SCALE GENOMIC DNA]</scope>
    <source>
        <strain evidence="3 4">BJ06-0143</strain>
    </source>
</reference>
<dbReference type="PANTHER" id="PTHR33371:SF18">
    <property type="entry name" value="MCE-FAMILY PROTEIN MCE3C"/>
    <property type="match status" value="1"/>
</dbReference>
<sequence length="342" mass="35994">MTSPRTGIDRRSLSLGGEEVATRVELVWALVSVVVLAVAFGAVGVLYAHPPNSSAYRLLLPETGGLEPGDEVRIAGVPVGRVSAVELGSQTVEITFTVDSGQHLGDKSSVDVRMLTPVGGLYLAVLPAGSRPLHGPIPAERARLPYVVSDLVEQTTEIAGRVDTGALRATLEAASAAVTDAPGTVREAVSSLGVVVEAMAKQRDQVQGLLELSNEYLAAARRNETLTTEIVRAYAVLGPQIVAARDEVEIFADKITAVVGLLFDFFAGPYQESLEPLFFPLEQSADTGRELLAAADAVLAEFRHTLRSLAALAGPEGQALVDQSGLTVRRPDICLPVPGRGC</sequence>
<comment type="caution">
    <text evidence="3">The sequence shown here is derived from an EMBL/GenBank/DDBJ whole genome shotgun (WGS) entry which is preliminary data.</text>
</comment>
<evidence type="ECO:0000256" key="1">
    <source>
        <dbReference type="SAM" id="Phobius"/>
    </source>
</evidence>
<evidence type="ECO:0000313" key="3">
    <source>
        <dbReference type="EMBL" id="MBF6353759.1"/>
    </source>
</evidence>
<dbReference type="EMBL" id="JADLQN010000001">
    <property type="protein sequence ID" value="MBF6353759.1"/>
    <property type="molecule type" value="Genomic_DNA"/>
</dbReference>
<dbReference type="PANTHER" id="PTHR33371">
    <property type="entry name" value="INTERMEMBRANE PHOSPHOLIPID TRANSPORT SYSTEM BINDING PROTEIN MLAD-RELATED"/>
    <property type="match status" value="1"/>
</dbReference>
<protein>
    <submittedName>
        <fullName evidence="3">MCE family protein</fullName>
    </submittedName>
</protein>
<keyword evidence="4" id="KW-1185">Reference proteome</keyword>